<accession>A0ABT5EJI0</accession>
<gene>
    <name evidence="1" type="ORF">POL67_07070</name>
</gene>
<name>A0ABT5EJI0_9BACT</name>
<proteinExistence type="predicted"/>
<reference evidence="1 2" key="1">
    <citation type="submission" date="2022-11" db="EMBL/GenBank/DDBJ databases">
        <title>Minimal conservation of predation-associated metabolite biosynthetic gene clusters underscores biosynthetic potential of Myxococcota including descriptions for ten novel species: Archangium lansinium sp. nov., Myxococcus landrumus sp. nov., Nannocystis bai.</title>
        <authorList>
            <person name="Ahearne A."/>
            <person name="Stevens C."/>
            <person name="Dowd S."/>
        </authorList>
    </citation>
    <scope>NUCLEOTIDE SEQUENCE [LARGE SCALE GENOMIC DNA]</scope>
    <source>
        <strain evidence="1 2">RJM3</strain>
    </source>
</reference>
<organism evidence="1 2">
    <name type="scientific">Polyangium mundeleinium</name>
    <dbReference type="NCBI Taxonomy" id="2995306"/>
    <lineage>
        <taxon>Bacteria</taxon>
        <taxon>Pseudomonadati</taxon>
        <taxon>Myxococcota</taxon>
        <taxon>Polyangia</taxon>
        <taxon>Polyangiales</taxon>
        <taxon>Polyangiaceae</taxon>
        <taxon>Polyangium</taxon>
    </lineage>
</organism>
<dbReference type="Proteomes" id="UP001221411">
    <property type="component" value="Unassembled WGS sequence"/>
</dbReference>
<dbReference type="RefSeq" id="WP_271916318.1">
    <property type="nucleotide sequence ID" value="NZ_JAQNDO010000001.1"/>
</dbReference>
<dbReference type="EMBL" id="JAQNDO010000001">
    <property type="protein sequence ID" value="MDC0741102.1"/>
    <property type="molecule type" value="Genomic_DNA"/>
</dbReference>
<evidence type="ECO:0000313" key="2">
    <source>
        <dbReference type="Proteomes" id="UP001221411"/>
    </source>
</evidence>
<protein>
    <submittedName>
        <fullName evidence="1">Uncharacterized protein</fullName>
    </submittedName>
</protein>
<evidence type="ECO:0000313" key="1">
    <source>
        <dbReference type="EMBL" id="MDC0741102.1"/>
    </source>
</evidence>
<comment type="caution">
    <text evidence="1">The sequence shown here is derived from an EMBL/GenBank/DDBJ whole genome shotgun (WGS) entry which is preliminary data.</text>
</comment>
<keyword evidence="2" id="KW-1185">Reference proteome</keyword>
<sequence length="158" mass="18418">MADESIDLFKRIFHEAEVVDIDFSRWDKFIRIVAVARVMPLGEDGWFQLYQVDFCDVESFTWRSNHLGVELDKPDQHCQLTFMDYLVKKTKTAYVFELRGIRPSPDIVIHCKRLDISSISKSAIDAVNPRWHQPYHPLARPSIEELFAARKVPKGKTP</sequence>